<feature type="compositionally biased region" description="Basic residues" evidence="1">
    <location>
        <begin position="26"/>
        <end position="40"/>
    </location>
</feature>
<proteinExistence type="predicted"/>
<dbReference type="Proteomes" id="UP001359485">
    <property type="component" value="Unassembled WGS sequence"/>
</dbReference>
<comment type="caution">
    <text evidence="2">The sequence shown here is derived from an EMBL/GenBank/DDBJ whole genome shotgun (WGS) entry which is preliminary data.</text>
</comment>
<feature type="region of interest" description="Disordered" evidence="1">
    <location>
        <begin position="1"/>
        <end position="53"/>
    </location>
</feature>
<dbReference type="EMBL" id="JAWJWF010000003">
    <property type="protein sequence ID" value="KAK6635452.1"/>
    <property type="molecule type" value="Genomic_DNA"/>
</dbReference>
<reference evidence="2 3" key="1">
    <citation type="submission" date="2023-09" db="EMBL/GenBank/DDBJ databases">
        <title>Genomes of two closely related lineages of the louse Polyplax serrata with different host specificities.</title>
        <authorList>
            <person name="Martinu J."/>
            <person name="Tarabai H."/>
            <person name="Stefka J."/>
            <person name="Hypsa V."/>
        </authorList>
    </citation>
    <scope>NUCLEOTIDE SEQUENCE [LARGE SCALE GENOMIC DNA]</scope>
    <source>
        <strain evidence="2">98ZLc_SE</strain>
    </source>
</reference>
<evidence type="ECO:0008006" key="4">
    <source>
        <dbReference type="Google" id="ProtNLM"/>
    </source>
</evidence>
<organism evidence="2 3">
    <name type="scientific">Polyplax serrata</name>
    <name type="common">Common mouse louse</name>
    <dbReference type="NCBI Taxonomy" id="468196"/>
    <lineage>
        <taxon>Eukaryota</taxon>
        <taxon>Metazoa</taxon>
        <taxon>Ecdysozoa</taxon>
        <taxon>Arthropoda</taxon>
        <taxon>Hexapoda</taxon>
        <taxon>Insecta</taxon>
        <taxon>Pterygota</taxon>
        <taxon>Neoptera</taxon>
        <taxon>Paraneoptera</taxon>
        <taxon>Psocodea</taxon>
        <taxon>Troctomorpha</taxon>
        <taxon>Phthiraptera</taxon>
        <taxon>Anoplura</taxon>
        <taxon>Polyplacidae</taxon>
        <taxon>Polyplax</taxon>
    </lineage>
</organism>
<accession>A0ABR1B627</accession>
<name>A0ABR1B627_POLSC</name>
<protein>
    <recommendedName>
        <fullName evidence="4">40S ribosomal protein S30</fullName>
    </recommendedName>
</protein>
<gene>
    <name evidence="2" type="ORF">RUM44_000703</name>
</gene>
<evidence type="ECO:0000256" key="1">
    <source>
        <dbReference type="SAM" id="MobiDB-lite"/>
    </source>
</evidence>
<keyword evidence="3" id="KW-1185">Reference proteome</keyword>
<evidence type="ECO:0000313" key="2">
    <source>
        <dbReference type="EMBL" id="KAK6635452.1"/>
    </source>
</evidence>
<evidence type="ECO:0000313" key="3">
    <source>
        <dbReference type="Proteomes" id="UP001359485"/>
    </source>
</evidence>
<sequence length="82" mass="9498">MVDSLLKGLTARDNRKETYAGTQVRAKQKKGQLVRHKKPQKATNAHGTSERTRRIFHQFLPATVVHRRYGKDKENDERKGEV</sequence>